<gene>
    <name evidence="6" type="ORF">LVJ82_02480</name>
</gene>
<dbReference type="InterPro" id="IPR036388">
    <property type="entry name" value="WH-like_DNA-bd_sf"/>
</dbReference>
<evidence type="ECO:0000256" key="3">
    <source>
        <dbReference type="ARBA" id="ARBA00023163"/>
    </source>
</evidence>
<name>A0ABY4E267_9NEIS</name>
<organism evidence="6 7">
    <name type="scientific">Vitreoscilla massiliensis</name>
    <dbReference type="NCBI Taxonomy" id="1689272"/>
    <lineage>
        <taxon>Bacteria</taxon>
        <taxon>Pseudomonadati</taxon>
        <taxon>Pseudomonadota</taxon>
        <taxon>Betaproteobacteria</taxon>
        <taxon>Neisseriales</taxon>
        <taxon>Neisseriaceae</taxon>
        <taxon>Vitreoscilla</taxon>
    </lineage>
</organism>
<evidence type="ECO:0000259" key="4">
    <source>
        <dbReference type="PROSITE" id="PS51077"/>
    </source>
</evidence>
<dbReference type="InterPro" id="IPR014757">
    <property type="entry name" value="Tscrpt_reg_IclR_C"/>
</dbReference>
<keyword evidence="7" id="KW-1185">Reference proteome</keyword>
<keyword evidence="3" id="KW-0804">Transcription</keyword>
<dbReference type="PANTHER" id="PTHR30136:SF33">
    <property type="entry name" value="TRANSCRIPTIONAL REGULATORY PROTEIN"/>
    <property type="match status" value="1"/>
</dbReference>
<dbReference type="InterPro" id="IPR050707">
    <property type="entry name" value="HTH_MetabolicPath_Reg"/>
</dbReference>
<dbReference type="SUPFAM" id="SSF46785">
    <property type="entry name" value="Winged helix' DNA-binding domain"/>
    <property type="match status" value="1"/>
</dbReference>
<dbReference type="InterPro" id="IPR005471">
    <property type="entry name" value="Tscrpt_reg_IclR_N"/>
</dbReference>
<dbReference type="Pfam" id="PF09339">
    <property type="entry name" value="HTH_IclR"/>
    <property type="match status" value="1"/>
</dbReference>
<dbReference type="RefSeq" id="WP_058356217.1">
    <property type="nucleotide sequence ID" value="NZ_CABKVG010000008.1"/>
</dbReference>
<evidence type="ECO:0000313" key="6">
    <source>
        <dbReference type="EMBL" id="UOO89874.1"/>
    </source>
</evidence>
<evidence type="ECO:0000256" key="2">
    <source>
        <dbReference type="ARBA" id="ARBA00023125"/>
    </source>
</evidence>
<dbReference type="Pfam" id="PF01614">
    <property type="entry name" value="IclR_C"/>
    <property type="match status" value="1"/>
</dbReference>
<accession>A0ABY4E267</accession>
<evidence type="ECO:0000256" key="1">
    <source>
        <dbReference type="ARBA" id="ARBA00023015"/>
    </source>
</evidence>
<dbReference type="Gene3D" id="3.30.450.40">
    <property type="match status" value="1"/>
</dbReference>
<feature type="domain" description="IclR-ED" evidence="5">
    <location>
        <begin position="82"/>
        <end position="262"/>
    </location>
</feature>
<dbReference type="Proteomes" id="UP000832011">
    <property type="component" value="Chromosome"/>
</dbReference>
<feature type="domain" description="HTH iclR-type" evidence="4">
    <location>
        <begin position="21"/>
        <end position="81"/>
    </location>
</feature>
<dbReference type="SUPFAM" id="SSF55781">
    <property type="entry name" value="GAF domain-like"/>
    <property type="match status" value="1"/>
</dbReference>
<evidence type="ECO:0000259" key="5">
    <source>
        <dbReference type="PROSITE" id="PS51078"/>
    </source>
</evidence>
<dbReference type="SMART" id="SM00346">
    <property type="entry name" value="HTH_ICLR"/>
    <property type="match status" value="1"/>
</dbReference>
<dbReference type="InterPro" id="IPR029016">
    <property type="entry name" value="GAF-like_dom_sf"/>
</dbReference>
<dbReference type="PROSITE" id="PS51078">
    <property type="entry name" value="ICLR_ED"/>
    <property type="match status" value="1"/>
</dbReference>
<dbReference type="InterPro" id="IPR036390">
    <property type="entry name" value="WH_DNA-bd_sf"/>
</dbReference>
<dbReference type="Gene3D" id="1.10.10.10">
    <property type="entry name" value="Winged helix-like DNA-binding domain superfamily/Winged helix DNA-binding domain"/>
    <property type="match status" value="1"/>
</dbReference>
<dbReference type="PROSITE" id="PS51077">
    <property type="entry name" value="HTH_ICLR"/>
    <property type="match status" value="1"/>
</dbReference>
<protein>
    <submittedName>
        <fullName evidence="6">IclR family transcriptional regulator</fullName>
    </submittedName>
</protein>
<keyword evidence="1" id="KW-0805">Transcription regulation</keyword>
<proteinExistence type="predicted"/>
<dbReference type="PANTHER" id="PTHR30136">
    <property type="entry name" value="HELIX-TURN-HELIX TRANSCRIPTIONAL REGULATOR, ICLR FAMILY"/>
    <property type="match status" value="1"/>
</dbReference>
<sequence>MLDSLLHAITYAEEHDDKQFVTALARGISLMAAFDDEMRPLTHQLLCEKTGLPKATVSRLLYTLMKLDFIRQLGNEYYLGANCFKLSHTAEEKRQFVRRATPLMVEFAQKHQVSVSLATERSGKMYYLQSIRSPAKLTVQLSIGSEVPICSTAIGRAYFTHQTAAEQQRIMQQLNLPAAQIAQEWQLFEEAKGFYEEHGYTVSDGEFSSEITAIAVPVWDSFEKYYAYSLNASVPRALITEQSLVKSTLKSLQQLAQALAKI</sequence>
<evidence type="ECO:0000313" key="7">
    <source>
        <dbReference type="Proteomes" id="UP000832011"/>
    </source>
</evidence>
<keyword evidence="2" id="KW-0238">DNA-binding</keyword>
<reference evidence="6 7" key="1">
    <citation type="journal article" date="2022" name="Res Sq">
        <title>Evolution of multicellular longitudinally dividing oral cavity symbionts (Neisseriaceae).</title>
        <authorList>
            <person name="Nyongesa S."/>
            <person name="Weber P."/>
            <person name="Bernet E."/>
            <person name="Pullido F."/>
            <person name="Nieckarz M."/>
            <person name="Delaby M."/>
            <person name="Nieves C."/>
            <person name="Viehboeck T."/>
            <person name="Krause N."/>
            <person name="Rivera-Millot A."/>
            <person name="Nakamura A."/>
            <person name="Vischer N."/>
            <person name="VanNieuwenhze M."/>
            <person name="Brun Y."/>
            <person name="Cava F."/>
            <person name="Bulgheresi S."/>
            <person name="Veyrier F."/>
        </authorList>
    </citation>
    <scope>NUCLEOTIDE SEQUENCE [LARGE SCALE GENOMIC DNA]</scope>
    <source>
        <strain evidence="6 7">SN4</strain>
    </source>
</reference>
<dbReference type="EMBL" id="CP091511">
    <property type="protein sequence ID" value="UOO89874.1"/>
    <property type="molecule type" value="Genomic_DNA"/>
</dbReference>